<proteinExistence type="predicted"/>
<organism evidence="2 3">
    <name type="scientific">Riccia fluitans</name>
    <dbReference type="NCBI Taxonomy" id="41844"/>
    <lineage>
        <taxon>Eukaryota</taxon>
        <taxon>Viridiplantae</taxon>
        <taxon>Streptophyta</taxon>
        <taxon>Embryophyta</taxon>
        <taxon>Marchantiophyta</taxon>
        <taxon>Marchantiopsida</taxon>
        <taxon>Marchantiidae</taxon>
        <taxon>Marchantiales</taxon>
        <taxon>Ricciaceae</taxon>
        <taxon>Riccia</taxon>
    </lineage>
</organism>
<accession>A0ABD1ZFZ5</accession>
<gene>
    <name evidence="2" type="ORF">R1flu_017664</name>
</gene>
<evidence type="ECO:0000256" key="1">
    <source>
        <dbReference type="SAM" id="MobiDB-lite"/>
    </source>
</evidence>
<feature type="compositionally biased region" description="Low complexity" evidence="1">
    <location>
        <begin position="19"/>
        <end position="28"/>
    </location>
</feature>
<name>A0ABD1ZFZ5_9MARC</name>
<protein>
    <submittedName>
        <fullName evidence="2">Uncharacterized protein</fullName>
    </submittedName>
</protein>
<comment type="caution">
    <text evidence="2">The sequence shown here is derived from an EMBL/GenBank/DDBJ whole genome shotgun (WGS) entry which is preliminary data.</text>
</comment>
<feature type="region of interest" description="Disordered" evidence="1">
    <location>
        <begin position="1"/>
        <end position="53"/>
    </location>
</feature>
<dbReference type="AlphaFoldDB" id="A0ABD1ZFZ5"/>
<reference evidence="2 3" key="1">
    <citation type="submission" date="2024-09" db="EMBL/GenBank/DDBJ databases">
        <title>Chromosome-scale assembly of Riccia fluitans.</title>
        <authorList>
            <person name="Paukszto L."/>
            <person name="Sawicki J."/>
            <person name="Karawczyk K."/>
            <person name="Piernik-Szablinska J."/>
            <person name="Szczecinska M."/>
            <person name="Mazdziarz M."/>
        </authorList>
    </citation>
    <scope>NUCLEOTIDE SEQUENCE [LARGE SCALE GENOMIC DNA]</scope>
    <source>
        <strain evidence="2">Rf_01</strain>
        <tissue evidence="2">Aerial parts of the thallus</tissue>
    </source>
</reference>
<dbReference type="EMBL" id="JBHFFA010000001">
    <property type="protein sequence ID" value="KAL2649536.1"/>
    <property type="molecule type" value="Genomic_DNA"/>
</dbReference>
<dbReference type="Proteomes" id="UP001605036">
    <property type="component" value="Unassembled WGS sequence"/>
</dbReference>
<keyword evidence="3" id="KW-1185">Reference proteome</keyword>
<evidence type="ECO:0000313" key="3">
    <source>
        <dbReference type="Proteomes" id="UP001605036"/>
    </source>
</evidence>
<evidence type="ECO:0000313" key="2">
    <source>
        <dbReference type="EMBL" id="KAL2649536.1"/>
    </source>
</evidence>
<sequence length="152" mass="16108">MDSIENPNAHKNRAAKNPDTATTTLATTDGRRTASAPLSDEGPGAGAGAATATPTLEIATAATITVARADFKVGAIVSSRKPRVTDQALERTMKSTAKDNSNRFPSQLPRLRRVALNCGLQNCIAENSRLYLEDVESEEADDGNEALKRGLK</sequence>